<dbReference type="InterPro" id="IPR012340">
    <property type="entry name" value="NA-bd_OB-fold"/>
</dbReference>
<evidence type="ECO:0000259" key="3">
    <source>
        <dbReference type="Pfam" id="PF02721"/>
    </source>
</evidence>
<dbReference type="CDD" id="cd04481">
    <property type="entry name" value="RPA1_DBD_B_like"/>
    <property type="match status" value="1"/>
</dbReference>
<dbReference type="PANTHER" id="PTHR47165">
    <property type="entry name" value="OS03G0429900 PROTEIN"/>
    <property type="match status" value="1"/>
</dbReference>
<dbReference type="AlphaFoldDB" id="A0AAP0H4A6"/>
<feature type="region of interest" description="Disordered" evidence="2">
    <location>
        <begin position="564"/>
        <end position="612"/>
    </location>
</feature>
<dbReference type="InterPro" id="IPR031657">
    <property type="entry name" value="REPA_OB_2"/>
</dbReference>
<evidence type="ECO:0000313" key="5">
    <source>
        <dbReference type="EMBL" id="KAK9071761.1"/>
    </source>
</evidence>
<dbReference type="InterPro" id="IPR003871">
    <property type="entry name" value="RFA1B/D_OB_1st"/>
</dbReference>
<protein>
    <recommendedName>
        <fullName evidence="7">Nucleic acid-binding, OB-fold protein</fullName>
    </recommendedName>
</protein>
<reference evidence="5 6" key="1">
    <citation type="submission" date="2024-04" db="EMBL/GenBank/DDBJ databases">
        <title>The reference genome of an endangered Asteraceae, Deinandra increscens subsp. villosa, native to the Central Coast of California.</title>
        <authorList>
            <person name="Guilliams M."/>
            <person name="Hasenstab-Lehman K."/>
            <person name="Meyer R."/>
            <person name="Mcevoy S."/>
        </authorList>
    </citation>
    <scope>NUCLEOTIDE SEQUENCE [LARGE SCALE GENOMIC DNA]</scope>
    <source>
        <tissue evidence="5">Leaf</tissue>
    </source>
</reference>
<dbReference type="Gene3D" id="2.40.50.140">
    <property type="entry name" value="Nucleic acid-binding proteins"/>
    <property type="match status" value="3"/>
</dbReference>
<dbReference type="PANTHER" id="PTHR47165:SF4">
    <property type="entry name" value="OS03G0429900 PROTEIN"/>
    <property type="match status" value="1"/>
</dbReference>
<dbReference type="SUPFAM" id="SSF50249">
    <property type="entry name" value="Nucleic acid-binding proteins"/>
    <property type="match status" value="3"/>
</dbReference>
<dbReference type="EMBL" id="JBCNJP010000010">
    <property type="protein sequence ID" value="KAK9071761.1"/>
    <property type="molecule type" value="Genomic_DNA"/>
</dbReference>
<evidence type="ECO:0000259" key="4">
    <source>
        <dbReference type="Pfam" id="PF16900"/>
    </source>
</evidence>
<dbReference type="Proteomes" id="UP001408789">
    <property type="component" value="Unassembled WGS sequence"/>
</dbReference>
<sequence>MSVRCEFGMMEHPLNWRPHFPSRPPALLNHFFLPSLCAIVSKVCSYLCPNPSMASNAITLISQIDRAHKNYRMKLRIIRLWRLPLFTNPVETFGLEMVLMDEEGTKIQAAVARKWVSHFEKLLKEKDTFYMDRPQVEANDLRFKYVDTPYKITIGAETQLKRCSDFAGSAYGFSFVGFDSLINKSIAEGEVVDIIGHVTKMYELEMVAVSGKKETERLNLDVQDTSKRQIRMTLWGAFAKEMVDYVSNNLDKAFVVVLLQFGRLKYYRGLPYISNMFGVTRLVINGDLEEITQFETSLRNELTRGDNADPARTVASIVHTSKHEFLRTYDAVTIAGISSITQQKKTVIVGTIKHIADELPWYYPACNVCGFKVEQGYDVLGDAPGGPVQGEERKILICTNPDCTAPEISPIPRFKVQVRVEDTTGFVFLTMFDRDVSRITQTTARALMTNHEQAAEPNNLPAELSMLLEKKFAFLIEIKEYNFRWNSHIYGVSKMTADLETIYELEMRLGTYEDFAPAAPGNTTPASDVEVALEIPSNAKGKGVAVDAVVGVTSTVKEKLPPIKPAQRNVKRNLNDAYEMTNSPSAPPNKQMSSSNTKRSNASTEAKGMKKI</sequence>
<dbReference type="GO" id="GO:0003677">
    <property type="term" value="F:DNA binding"/>
    <property type="evidence" value="ECO:0007669"/>
    <property type="project" value="UniProtKB-KW"/>
</dbReference>
<gene>
    <name evidence="5" type="ORF">SSX86_008190</name>
</gene>
<evidence type="ECO:0008006" key="7">
    <source>
        <dbReference type="Google" id="ProtNLM"/>
    </source>
</evidence>
<feature type="domain" description="Replication protein A OB" evidence="4">
    <location>
        <begin position="185"/>
        <end position="251"/>
    </location>
</feature>
<feature type="domain" description="Replication protein A 70 kDa DNA-binding subunit B/D first OB fold" evidence="3">
    <location>
        <begin position="60"/>
        <end position="163"/>
    </location>
</feature>
<keyword evidence="1" id="KW-0238">DNA-binding</keyword>
<dbReference type="Pfam" id="PF02721">
    <property type="entry name" value="DUF223"/>
    <property type="match status" value="1"/>
</dbReference>
<dbReference type="CDD" id="cd04480">
    <property type="entry name" value="RPA1_DBD_A_like"/>
    <property type="match status" value="1"/>
</dbReference>
<feature type="compositionally biased region" description="Polar residues" evidence="2">
    <location>
        <begin position="580"/>
        <end position="604"/>
    </location>
</feature>
<evidence type="ECO:0000256" key="1">
    <source>
        <dbReference type="ARBA" id="ARBA00023125"/>
    </source>
</evidence>
<evidence type="ECO:0000256" key="2">
    <source>
        <dbReference type="SAM" id="MobiDB-lite"/>
    </source>
</evidence>
<evidence type="ECO:0000313" key="6">
    <source>
        <dbReference type="Proteomes" id="UP001408789"/>
    </source>
</evidence>
<organism evidence="5 6">
    <name type="scientific">Deinandra increscens subsp. villosa</name>
    <dbReference type="NCBI Taxonomy" id="3103831"/>
    <lineage>
        <taxon>Eukaryota</taxon>
        <taxon>Viridiplantae</taxon>
        <taxon>Streptophyta</taxon>
        <taxon>Embryophyta</taxon>
        <taxon>Tracheophyta</taxon>
        <taxon>Spermatophyta</taxon>
        <taxon>Magnoliopsida</taxon>
        <taxon>eudicotyledons</taxon>
        <taxon>Gunneridae</taxon>
        <taxon>Pentapetalae</taxon>
        <taxon>asterids</taxon>
        <taxon>campanulids</taxon>
        <taxon>Asterales</taxon>
        <taxon>Asteraceae</taxon>
        <taxon>Asteroideae</taxon>
        <taxon>Heliantheae alliance</taxon>
        <taxon>Madieae</taxon>
        <taxon>Madiinae</taxon>
        <taxon>Deinandra</taxon>
    </lineage>
</organism>
<proteinExistence type="predicted"/>
<dbReference type="Pfam" id="PF16900">
    <property type="entry name" value="REPA_OB_2"/>
    <property type="match status" value="1"/>
</dbReference>
<name>A0AAP0H4A6_9ASTR</name>
<comment type="caution">
    <text evidence="5">The sequence shown here is derived from an EMBL/GenBank/DDBJ whole genome shotgun (WGS) entry which is preliminary data.</text>
</comment>
<accession>A0AAP0H4A6</accession>
<keyword evidence="6" id="KW-1185">Reference proteome</keyword>